<dbReference type="GO" id="GO:0016020">
    <property type="term" value="C:membrane"/>
    <property type="evidence" value="ECO:0007669"/>
    <property type="project" value="UniProtKB-SubCell"/>
</dbReference>
<feature type="transmembrane region" description="Helical" evidence="6">
    <location>
        <begin position="619"/>
        <end position="639"/>
    </location>
</feature>
<dbReference type="Proteomes" id="UP001172155">
    <property type="component" value="Unassembled WGS sequence"/>
</dbReference>
<keyword evidence="8" id="KW-1185">Reference proteome</keyword>
<organism evidence="7 8">
    <name type="scientific">Schizothecium vesticola</name>
    <dbReference type="NCBI Taxonomy" id="314040"/>
    <lineage>
        <taxon>Eukaryota</taxon>
        <taxon>Fungi</taxon>
        <taxon>Dikarya</taxon>
        <taxon>Ascomycota</taxon>
        <taxon>Pezizomycotina</taxon>
        <taxon>Sordariomycetes</taxon>
        <taxon>Sordariomycetidae</taxon>
        <taxon>Sordariales</taxon>
        <taxon>Schizotheciaceae</taxon>
        <taxon>Schizothecium</taxon>
    </lineage>
</organism>
<feature type="transmembrane region" description="Helical" evidence="6">
    <location>
        <begin position="366"/>
        <end position="388"/>
    </location>
</feature>
<feature type="transmembrane region" description="Helical" evidence="6">
    <location>
        <begin position="479"/>
        <end position="499"/>
    </location>
</feature>
<gene>
    <name evidence="7" type="ORF">B0T18DRAFT_426380</name>
</gene>
<comment type="caution">
    <text evidence="7">The sequence shown here is derived from an EMBL/GenBank/DDBJ whole genome shotgun (WGS) entry which is preliminary data.</text>
</comment>
<evidence type="ECO:0000313" key="7">
    <source>
        <dbReference type="EMBL" id="KAK0751789.1"/>
    </source>
</evidence>
<feature type="transmembrane region" description="Helical" evidence="6">
    <location>
        <begin position="595"/>
        <end position="613"/>
    </location>
</feature>
<evidence type="ECO:0000256" key="6">
    <source>
        <dbReference type="SAM" id="Phobius"/>
    </source>
</evidence>
<comment type="subcellular location">
    <subcellularLocation>
        <location evidence="1">Membrane</location>
        <topology evidence="1">Multi-pass membrane protein</topology>
    </subcellularLocation>
</comment>
<protein>
    <submittedName>
        <fullName evidence="7">Mate-domain-containing protein</fullName>
    </submittedName>
</protein>
<keyword evidence="3 6" id="KW-0812">Transmembrane</keyword>
<dbReference type="Pfam" id="PF01554">
    <property type="entry name" value="MatE"/>
    <property type="match status" value="2"/>
</dbReference>
<evidence type="ECO:0000256" key="3">
    <source>
        <dbReference type="ARBA" id="ARBA00022692"/>
    </source>
</evidence>
<dbReference type="EMBL" id="JAUKUD010000002">
    <property type="protein sequence ID" value="KAK0751789.1"/>
    <property type="molecule type" value="Genomic_DNA"/>
</dbReference>
<reference evidence="7" key="1">
    <citation type="submission" date="2023-06" db="EMBL/GenBank/DDBJ databases">
        <title>Genome-scale phylogeny and comparative genomics of the fungal order Sordariales.</title>
        <authorList>
            <consortium name="Lawrence Berkeley National Laboratory"/>
            <person name="Hensen N."/>
            <person name="Bonometti L."/>
            <person name="Westerberg I."/>
            <person name="Brannstrom I.O."/>
            <person name="Guillou S."/>
            <person name="Cros-Aarteil S."/>
            <person name="Calhoun S."/>
            <person name="Haridas S."/>
            <person name="Kuo A."/>
            <person name="Mondo S."/>
            <person name="Pangilinan J."/>
            <person name="Riley R."/>
            <person name="LaButti K."/>
            <person name="Andreopoulos B."/>
            <person name="Lipzen A."/>
            <person name="Chen C."/>
            <person name="Yanf M."/>
            <person name="Daum C."/>
            <person name="Ng V."/>
            <person name="Clum A."/>
            <person name="Steindorff A."/>
            <person name="Ohm R."/>
            <person name="Martin F."/>
            <person name="Silar P."/>
            <person name="Natvig D."/>
            <person name="Lalanne C."/>
            <person name="Gautier V."/>
            <person name="Ament-velasquez S.L."/>
            <person name="Kruys A."/>
            <person name="Hutchinson M.I."/>
            <person name="Powell A.J."/>
            <person name="Barry K."/>
            <person name="Miller A.N."/>
            <person name="Grigoriev I.V."/>
            <person name="Debuchy R."/>
            <person name="Gladieux P."/>
            <person name="Thoren M.H."/>
            <person name="Johannesson H."/>
        </authorList>
    </citation>
    <scope>NUCLEOTIDE SEQUENCE</scope>
    <source>
        <strain evidence="7">SMH3187-1</strain>
    </source>
</reference>
<name>A0AA40F5Z2_9PEZI</name>
<evidence type="ECO:0000313" key="8">
    <source>
        <dbReference type="Proteomes" id="UP001172155"/>
    </source>
</evidence>
<dbReference type="GO" id="GO:1990961">
    <property type="term" value="P:xenobiotic detoxification by transmembrane export across the plasma membrane"/>
    <property type="evidence" value="ECO:0007669"/>
    <property type="project" value="InterPro"/>
</dbReference>
<feature type="transmembrane region" description="Helical" evidence="6">
    <location>
        <begin position="394"/>
        <end position="420"/>
    </location>
</feature>
<dbReference type="PANTHER" id="PTHR11206">
    <property type="entry name" value="MULTIDRUG RESISTANCE PROTEIN"/>
    <property type="match status" value="1"/>
</dbReference>
<feature type="transmembrane region" description="Helical" evidence="6">
    <location>
        <begin position="441"/>
        <end position="459"/>
    </location>
</feature>
<dbReference type="GO" id="GO:0042910">
    <property type="term" value="F:xenobiotic transmembrane transporter activity"/>
    <property type="evidence" value="ECO:0007669"/>
    <property type="project" value="InterPro"/>
</dbReference>
<keyword evidence="4 6" id="KW-1133">Transmembrane helix</keyword>
<evidence type="ECO:0000256" key="2">
    <source>
        <dbReference type="ARBA" id="ARBA00010199"/>
    </source>
</evidence>
<dbReference type="NCBIfam" id="TIGR00797">
    <property type="entry name" value="matE"/>
    <property type="match status" value="1"/>
</dbReference>
<feature type="transmembrane region" description="Helical" evidence="6">
    <location>
        <begin position="520"/>
        <end position="541"/>
    </location>
</feature>
<comment type="similarity">
    <text evidence="2">Belongs to the multi antimicrobial extrusion (MATE) (TC 2.A.66.1) family.</text>
</comment>
<dbReference type="GO" id="GO:0015297">
    <property type="term" value="F:antiporter activity"/>
    <property type="evidence" value="ECO:0007669"/>
    <property type="project" value="InterPro"/>
</dbReference>
<feature type="transmembrane region" description="Helical" evidence="6">
    <location>
        <begin position="302"/>
        <end position="319"/>
    </location>
</feature>
<feature type="transmembrane region" description="Helical" evidence="6">
    <location>
        <begin position="334"/>
        <end position="354"/>
    </location>
</feature>
<dbReference type="InterPro" id="IPR002528">
    <property type="entry name" value="MATE_fam"/>
</dbReference>
<evidence type="ECO:0000256" key="5">
    <source>
        <dbReference type="ARBA" id="ARBA00023136"/>
    </source>
</evidence>
<dbReference type="InterPro" id="IPR045069">
    <property type="entry name" value="MATE_euk"/>
</dbReference>
<feature type="transmembrane region" description="Helical" evidence="6">
    <location>
        <begin position="553"/>
        <end position="574"/>
    </location>
</feature>
<dbReference type="AlphaFoldDB" id="A0AA40F5Z2"/>
<accession>A0AA40F5Z2</accession>
<keyword evidence="5 6" id="KW-0472">Membrane</keyword>
<evidence type="ECO:0000256" key="4">
    <source>
        <dbReference type="ARBA" id="ARBA00022989"/>
    </source>
</evidence>
<sequence>MSSAPVPIPARRRHDRLFEPSSLVPTSYLSRSPLAEEIIARDLAECVDDDADSDQDSNWDSDSLLGAEDHLDLSAALGAPLISRPTGIAYGTLRPTIAANVPGTPALAPRDVVASRRAERSLLRDNHIIPPKHPRPFEESRWRQLYRRLFSTKVPVGDDEEDHFGPLLSRVSTKALESTPLLTDDGQGYVSPSPSEQQFQWDAAVAGNLIKTTWQREAQTLGQYSRSLIVTFLLHYSVTVTSVFTVGRIGRLELGAVSLATMTANITCYAPVQGLSTCLDTLCAQAYGSGHKKLVGLQLQRMTYLLWMLLLPIVTLWWYSERVLASIIPDPETAALAGLYLRVLILGTPGVAAFESGKRFVQAQGLFHATTWVLLIGAPLNVAANWFFVWKLELGFPGAAAAVVFTQNLLPFLLFLYVRFIEGMECWNGLSKRAFHNWGPMIKLALPGMIMVEAQYFAFEVLTLASSQFGSAHLAAQSIIVTVTSTTFNIPFPLSIAASTRVANLIGARLSGAARTSAKVALAAGLLVGLFNLTLLSTLRFRLPYLFTRDDDVAAIVSRVLPICAVLQVFDSLAAISHGLLRGIGRQRVGTYTNLFAYYLVALPISFSVGWVLRWKLEGLWLGIVVGLVVVSSVELWYLHQADWEHAVEEAEMRLKSDEAQHGVEFK</sequence>
<evidence type="ECO:0000256" key="1">
    <source>
        <dbReference type="ARBA" id="ARBA00004141"/>
    </source>
</evidence>
<dbReference type="CDD" id="cd13132">
    <property type="entry name" value="MATE_eukaryotic"/>
    <property type="match status" value="1"/>
</dbReference>
<proteinExistence type="inferred from homology"/>